<dbReference type="InterPro" id="IPR038161">
    <property type="entry name" value="VirB9/CagX/TrbG_C_sf"/>
</dbReference>
<dbReference type="Pfam" id="PF03524">
    <property type="entry name" value="CagX"/>
    <property type="match status" value="1"/>
</dbReference>
<dbReference type="STRING" id="198092.SAMN02745194_05033"/>
<name>A0A1M6SXT7_9PROT</name>
<dbReference type="Proteomes" id="UP000184387">
    <property type="component" value="Unassembled WGS sequence"/>
</dbReference>
<protein>
    <submittedName>
        <fullName evidence="5">Type IV secretion system protein VirB9</fullName>
    </submittedName>
</protein>
<dbReference type="Gene3D" id="2.60.40.2500">
    <property type="match status" value="1"/>
</dbReference>
<sequence>MIRPHSALRLLLAVSIALPLAWGAPAAAGETPAPAGRDPRVRVIAYDPHQVVKLYAVPGATLTIQLAPGETVAGLPVSDQTLLDPPEPASLGTGPLAMAGGPAPSERAGAGRGASTDRNLFTAVRGNFVMLKPLRDLDPQPLFIIGRSTDPTTGREVMRAYTFELSTREGPLTAEAPNTYYLVRFTYPAEERAAAAAAAAARRQAANAAAETRRREITERRARERLVLASTNAATPGVMNWNYDGQGDRELAPAEVWDDGQSTFLRFPGNRRVPAIFSVLADGREAAVNYSANTAGLITIHQTGPALRLRDGGLVLCIFNRAVDPTGRNPGTGTTSPDVVREIRR</sequence>
<keyword evidence="6" id="KW-1185">Reference proteome</keyword>
<feature type="signal peptide" evidence="4">
    <location>
        <begin position="1"/>
        <end position="26"/>
    </location>
</feature>
<dbReference type="InterPro" id="IPR010258">
    <property type="entry name" value="Conjugal_tfr_TrbG/VirB9/CagX"/>
</dbReference>
<dbReference type="AlphaFoldDB" id="A0A1M6SXT7"/>
<keyword evidence="2 4" id="KW-0732">Signal</keyword>
<evidence type="ECO:0000313" key="5">
    <source>
        <dbReference type="EMBL" id="SHK49477.1"/>
    </source>
</evidence>
<dbReference type="OrthoDB" id="7390264at2"/>
<evidence type="ECO:0000313" key="6">
    <source>
        <dbReference type="Proteomes" id="UP000184387"/>
    </source>
</evidence>
<dbReference type="InterPro" id="IPR033645">
    <property type="entry name" value="VirB9/CagX/TrbG_C"/>
</dbReference>
<dbReference type="EMBL" id="FQZF01000064">
    <property type="protein sequence ID" value="SHK49477.1"/>
    <property type="molecule type" value="Genomic_DNA"/>
</dbReference>
<evidence type="ECO:0000256" key="1">
    <source>
        <dbReference type="ARBA" id="ARBA00006135"/>
    </source>
</evidence>
<dbReference type="RefSeq" id="WP_073140594.1">
    <property type="nucleotide sequence ID" value="NZ_FQZF01000064.1"/>
</dbReference>
<evidence type="ECO:0000256" key="2">
    <source>
        <dbReference type="ARBA" id="ARBA00022729"/>
    </source>
</evidence>
<reference evidence="5 6" key="1">
    <citation type="submission" date="2016-11" db="EMBL/GenBank/DDBJ databases">
        <authorList>
            <person name="Jaros S."/>
            <person name="Januszkiewicz K."/>
            <person name="Wedrychowicz H."/>
        </authorList>
    </citation>
    <scope>NUCLEOTIDE SEQUENCE [LARGE SCALE GENOMIC DNA]</scope>
    <source>
        <strain evidence="5 6">DSM 14916</strain>
    </source>
</reference>
<evidence type="ECO:0000256" key="4">
    <source>
        <dbReference type="SAM" id="SignalP"/>
    </source>
</evidence>
<gene>
    <name evidence="5" type="ORF">SAMN02745194_05033</name>
</gene>
<accession>A0A1M6SXT7</accession>
<feature type="region of interest" description="Disordered" evidence="3">
    <location>
        <begin position="84"/>
        <end position="114"/>
    </location>
</feature>
<feature type="chain" id="PRO_5013336906" evidence="4">
    <location>
        <begin position="27"/>
        <end position="345"/>
    </location>
</feature>
<dbReference type="CDD" id="cd06911">
    <property type="entry name" value="VirB9_CagX_TrbG"/>
    <property type="match status" value="1"/>
</dbReference>
<organism evidence="5 6">
    <name type="scientific">Muricoccus roseus</name>
    <dbReference type="NCBI Taxonomy" id="198092"/>
    <lineage>
        <taxon>Bacteria</taxon>
        <taxon>Pseudomonadati</taxon>
        <taxon>Pseudomonadota</taxon>
        <taxon>Alphaproteobacteria</taxon>
        <taxon>Acetobacterales</taxon>
        <taxon>Roseomonadaceae</taxon>
        <taxon>Muricoccus</taxon>
    </lineage>
</organism>
<evidence type="ECO:0000256" key="3">
    <source>
        <dbReference type="SAM" id="MobiDB-lite"/>
    </source>
</evidence>
<comment type="similarity">
    <text evidence="1">Belongs to the TrbG/VirB9 family.</text>
</comment>
<proteinExistence type="inferred from homology"/>
<feature type="region of interest" description="Disordered" evidence="3">
    <location>
        <begin position="326"/>
        <end position="345"/>
    </location>
</feature>